<dbReference type="InterPro" id="IPR032534">
    <property type="entry name" value="EcxA_zinc-bd"/>
</dbReference>
<dbReference type="PATRIC" id="fig|1288963.3.peg.2014"/>
<dbReference type="STRING" id="1232681.ADIS_2023"/>
<keyword evidence="4" id="KW-1185">Reference proteome</keyword>
<dbReference type="PANTHER" id="PTHR38478">
    <property type="entry name" value="PEPTIDASE M1A AND M12B"/>
    <property type="match status" value="1"/>
</dbReference>
<evidence type="ECO:0000259" key="2">
    <source>
        <dbReference type="Pfam" id="PF17148"/>
    </source>
</evidence>
<evidence type="ECO:0000313" key="3">
    <source>
        <dbReference type="EMBL" id="EON77493.1"/>
    </source>
</evidence>
<accession>R7ZTX1</accession>
<dbReference type="CDD" id="cd04276">
    <property type="entry name" value="ZnMc_MMP_like_2"/>
    <property type="match status" value="1"/>
</dbReference>
<dbReference type="RefSeq" id="WP_010854161.1">
    <property type="nucleotide sequence ID" value="NZ_AQHR01000054.1"/>
</dbReference>
<dbReference type="EMBL" id="AQHR01000054">
    <property type="protein sequence ID" value="EON77493.1"/>
    <property type="molecule type" value="Genomic_DNA"/>
</dbReference>
<gene>
    <name evidence="3" type="ORF">ADIS_2023</name>
</gene>
<dbReference type="PANTHER" id="PTHR38478:SF1">
    <property type="entry name" value="ZINC DEPENDENT METALLOPROTEASE DOMAIN LIPOPROTEIN"/>
    <property type="match status" value="1"/>
</dbReference>
<comment type="caution">
    <text evidence="3">The sequence shown here is derived from an EMBL/GenBank/DDBJ whole genome shotgun (WGS) entry which is preliminary data.</text>
</comment>
<sequence length="835" mass="92315">MIKAPSKLIYGFILLMAFSLLGGGVGKALAQNTPTITTFTVGMEKMPGFITLFWDGKKGKLWMEIAELEKEILYYPSLAAGLGSNDIGLDRGRILPSHVVKFERSGNKVLLTEPNYGFRAITDNEMEKKAVEESFAKSVHWGFEVAAEEGGKVLVDGTAFFLQDAAGAAAAISRTRQGSYRLDPSRCAIYLPRTKSFPKNTEIEATITLTGDQAGPYLREVTPSTNAVTLRMHHSFVELPDDNYTPRVFDPRAGINSVSFYDYATPVDESITKRYIRRHRLVKKDPNAAVSEVVEPIVYYVDPGTPEPIRTALIEGTKWWAEAFEEAGFKNAFEVKLLPEDADPMDIRYHLVQWVHRSTRGWSYGGGVTDPRTGEIIKGKVTLGSLRVRQDYLLAQGLVGEFDGISDNEALMDMSLARMRQLAAHEVGHTLGLPHNYIASTFGRASVMDYPHPTVKLTPDNKIDISDAYPEGIGEWDKVAIKIAYATFPEGADEAAEIDKLVKEYQAKGMKFLSDQDARPPGSAHPQNHLWDNGENAIDELDHTLKIRKIVLDNFSEKKIPMGTPMANLEEVLVPMYMFHRYQVEAAAKVVAGLSYSYMLRGEAGSPIATVSPEEQSRALKSLLTTLTPETLALPKNVVSLIPPRPYGFPANSREIFNRNTGLVFDILSPAEIAAHHTLSLLLHPERASRLVNQHAWDSSLPGLHQVLDQLISLTWKAPVKNGYEGEIQRVVAKLVLQHLLALSMDSDASSQARAIAMLKVGELQKAIKTQSTSNIHQMAHNQYCLAMLDGFFANPQEKVTILTPMAAPAGAPIGTTVQNWLEPICSHDHSMDTH</sequence>
<feature type="domain" description="DUF5117" evidence="2">
    <location>
        <begin position="96"/>
        <end position="284"/>
    </location>
</feature>
<dbReference type="Pfam" id="PF17148">
    <property type="entry name" value="DUF5117"/>
    <property type="match status" value="1"/>
</dbReference>
<organism evidence="3 4">
    <name type="scientific">Lunatimonas lonarensis</name>
    <dbReference type="NCBI Taxonomy" id="1232681"/>
    <lineage>
        <taxon>Bacteria</taxon>
        <taxon>Pseudomonadati</taxon>
        <taxon>Bacteroidota</taxon>
        <taxon>Cytophagia</taxon>
        <taxon>Cytophagales</taxon>
        <taxon>Cyclobacteriaceae</taxon>
    </lineage>
</organism>
<dbReference type="Proteomes" id="UP000013909">
    <property type="component" value="Unassembled WGS sequence"/>
</dbReference>
<dbReference type="OrthoDB" id="9776599at2"/>
<dbReference type="SUPFAM" id="SSF55486">
    <property type="entry name" value="Metalloproteases ('zincins'), catalytic domain"/>
    <property type="match status" value="1"/>
</dbReference>
<dbReference type="AlphaFoldDB" id="R7ZTX1"/>
<dbReference type="InterPro" id="IPR024079">
    <property type="entry name" value="MetalloPept_cat_dom_sf"/>
</dbReference>
<evidence type="ECO:0000259" key="1">
    <source>
        <dbReference type="Pfam" id="PF16313"/>
    </source>
</evidence>
<dbReference type="InterPro" id="IPR033413">
    <property type="entry name" value="DUF5117"/>
</dbReference>
<dbReference type="Pfam" id="PF16313">
    <property type="entry name" value="DUF4953"/>
    <property type="match status" value="1"/>
</dbReference>
<proteinExistence type="predicted"/>
<name>R7ZTX1_9BACT</name>
<dbReference type="InterPro" id="IPR034032">
    <property type="entry name" value="Zn_MMP-like_bac"/>
</dbReference>
<evidence type="ECO:0000313" key="4">
    <source>
        <dbReference type="Proteomes" id="UP000013909"/>
    </source>
</evidence>
<feature type="domain" description="EcxA zinc-binding" evidence="1">
    <location>
        <begin position="411"/>
        <end position="720"/>
    </location>
</feature>
<protein>
    <recommendedName>
        <fullName evidence="5">Peptidase</fullName>
    </recommendedName>
</protein>
<evidence type="ECO:0008006" key="5">
    <source>
        <dbReference type="Google" id="ProtNLM"/>
    </source>
</evidence>
<dbReference type="GO" id="GO:0008237">
    <property type="term" value="F:metallopeptidase activity"/>
    <property type="evidence" value="ECO:0007669"/>
    <property type="project" value="InterPro"/>
</dbReference>
<reference evidence="3 4" key="1">
    <citation type="submission" date="2013-02" db="EMBL/GenBank/DDBJ databases">
        <title>A novel strain isolated from Lonar lake, Maharashtra, India.</title>
        <authorList>
            <person name="Singh A."/>
        </authorList>
    </citation>
    <scope>NUCLEOTIDE SEQUENCE [LARGE SCALE GENOMIC DNA]</scope>
    <source>
        <strain evidence="3 4">AK24</strain>
    </source>
</reference>
<dbReference type="Gene3D" id="3.40.390.10">
    <property type="entry name" value="Collagenase (Catalytic Domain)"/>
    <property type="match status" value="1"/>
</dbReference>